<organism evidence="18 19">
    <name type="scientific">Parapontixanthobacter aurantiacus</name>
    <dbReference type="NCBI Taxonomy" id="1463599"/>
    <lineage>
        <taxon>Bacteria</taxon>
        <taxon>Pseudomonadati</taxon>
        <taxon>Pseudomonadota</taxon>
        <taxon>Alphaproteobacteria</taxon>
        <taxon>Sphingomonadales</taxon>
        <taxon>Erythrobacteraceae</taxon>
        <taxon>Parapontixanthobacter</taxon>
    </lineage>
</organism>
<evidence type="ECO:0000256" key="8">
    <source>
        <dbReference type="ARBA" id="ARBA00023065"/>
    </source>
</evidence>
<evidence type="ECO:0000256" key="10">
    <source>
        <dbReference type="ARBA" id="ARBA00023136"/>
    </source>
</evidence>
<dbReference type="InterPro" id="IPR000531">
    <property type="entry name" value="Beta-barrel_TonB"/>
</dbReference>
<keyword evidence="18" id="KW-0675">Receptor</keyword>
<evidence type="ECO:0000256" key="1">
    <source>
        <dbReference type="ARBA" id="ARBA00004571"/>
    </source>
</evidence>
<dbReference type="Pfam" id="PF07715">
    <property type="entry name" value="Plug"/>
    <property type="match status" value="1"/>
</dbReference>
<reference evidence="18 19" key="1">
    <citation type="submission" date="2019-12" db="EMBL/GenBank/DDBJ databases">
        <title>Genomic-based taxomic classification of the family Erythrobacteraceae.</title>
        <authorList>
            <person name="Xu L."/>
        </authorList>
    </citation>
    <scope>NUCLEOTIDE SEQUENCE [LARGE SCALE GENOMIC DNA]</scope>
    <source>
        <strain evidence="18 19">MCCC 1A09962</strain>
    </source>
</reference>
<feature type="domain" description="TonB-dependent receptor-like beta-barrel" evidence="16">
    <location>
        <begin position="318"/>
        <end position="796"/>
    </location>
</feature>
<evidence type="ECO:0000256" key="2">
    <source>
        <dbReference type="ARBA" id="ARBA00022448"/>
    </source>
</evidence>
<evidence type="ECO:0000259" key="16">
    <source>
        <dbReference type="Pfam" id="PF00593"/>
    </source>
</evidence>
<evidence type="ECO:0000256" key="5">
    <source>
        <dbReference type="ARBA" id="ARBA00022692"/>
    </source>
</evidence>
<dbReference type="PROSITE" id="PS01156">
    <property type="entry name" value="TONB_DEPENDENT_REC_2"/>
    <property type="match status" value="1"/>
</dbReference>
<gene>
    <name evidence="18" type="ORF">GRI38_06980</name>
</gene>
<evidence type="ECO:0000256" key="4">
    <source>
        <dbReference type="ARBA" id="ARBA00022496"/>
    </source>
</evidence>
<dbReference type="InterPro" id="IPR036942">
    <property type="entry name" value="Beta-barrel_TonB_sf"/>
</dbReference>
<dbReference type="InterPro" id="IPR037066">
    <property type="entry name" value="Plug_dom_sf"/>
</dbReference>
<dbReference type="PANTHER" id="PTHR32552">
    <property type="entry name" value="FERRICHROME IRON RECEPTOR-RELATED"/>
    <property type="match status" value="1"/>
</dbReference>
<evidence type="ECO:0000256" key="14">
    <source>
        <dbReference type="RuleBase" id="RU003357"/>
    </source>
</evidence>
<dbReference type="InterPro" id="IPR012910">
    <property type="entry name" value="Plug_dom"/>
</dbReference>
<dbReference type="EMBL" id="WTYW01000001">
    <property type="protein sequence ID" value="MXO85774.1"/>
    <property type="molecule type" value="Genomic_DNA"/>
</dbReference>
<dbReference type="Gene3D" id="2.170.130.10">
    <property type="entry name" value="TonB-dependent receptor, plug domain"/>
    <property type="match status" value="1"/>
</dbReference>
<keyword evidence="2 12" id="KW-0813">Transport</keyword>
<evidence type="ECO:0000256" key="6">
    <source>
        <dbReference type="ARBA" id="ARBA00022729"/>
    </source>
</evidence>
<evidence type="ECO:0000256" key="15">
    <source>
        <dbReference type="SAM" id="SignalP"/>
    </source>
</evidence>
<evidence type="ECO:0000256" key="7">
    <source>
        <dbReference type="ARBA" id="ARBA00023004"/>
    </source>
</evidence>
<dbReference type="InterPro" id="IPR039426">
    <property type="entry name" value="TonB-dep_rcpt-like"/>
</dbReference>
<dbReference type="InterPro" id="IPR010917">
    <property type="entry name" value="TonB_rcpt_CS"/>
</dbReference>
<evidence type="ECO:0000256" key="13">
    <source>
        <dbReference type="PROSITE-ProRule" id="PRU10144"/>
    </source>
</evidence>
<dbReference type="AlphaFoldDB" id="A0A844ZE21"/>
<protein>
    <submittedName>
        <fullName evidence="18">TonB-dependent receptor</fullName>
    </submittedName>
</protein>
<feature type="chain" id="PRO_5032897213" evidence="15">
    <location>
        <begin position="34"/>
        <end position="890"/>
    </location>
</feature>
<dbReference type="SUPFAM" id="SSF56935">
    <property type="entry name" value="Porins"/>
    <property type="match status" value="1"/>
</dbReference>
<evidence type="ECO:0000256" key="3">
    <source>
        <dbReference type="ARBA" id="ARBA00022452"/>
    </source>
</evidence>
<dbReference type="RefSeq" id="WP_160682137.1">
    <property type="nucleotide sequence ID" value="NZ_WTYW01000001.1"/>
</dbReference>
<accession>A0A844ZE21</accession>
<feature type="signal peptide" evidence="15">
    <location>
        <begin position="1"/>
        <end position="33"/>
    </location>
</feature>
<keyword evidence="9 14" id="KW-0798">TonB box</keyword>
<evidence type="ECO:0000256" key="9">
    <source>
        <dbReference type="ARBA" id="ARBA00023077"/>
    </source>
</evidence>
<feature type="short sequence motif" description="TonB C-terminal box" evidence="13">
    <location>
        <begin position="873"/>
        <end position="890"/>
    </location>
</feature>
<evidence type="ECO:0000259" key="17">
    <source>
        <dbReference type="Pfam" id="PF07715"/>
    </source>
</evidence>
<comment type="subcellular location">
    <subcellularLocation>
        <location evidence="1 12">Cell outer membrane</location>
        <topology evidence="1 12">Multi-pass membrane protein</topology>
    </subcellularLocation>
</comment>
<evidence type="ECO:0000256" key="11">
    <source>
        <dbReference type="ARBA" id="ARBA00023237"/>
    </source>
</evidence>
<feature type="domain" description="TonB-dependent receptor plug" evidence="17">
    <location>
        <begin position="72"/>
        <end position="180"/>
    </location>
</feature>
<keyword evidence="3 12" id="KW-1134">Transmembrane beta strand</keyword>
<keyword evidence="4" id="KW-0410">Iron transport</keyword>
<dbReference type="OrthoDB" id="9760333at2"/>
<comment type="caution">
    <text evidence="18">The sequence shown here is derived from an EMBL/GenBank/DDBJ whole genome shotgun (WGS) entry which is preliminary data.</text>
</comment>
<dbReference type="GO" id="GO:0006826">
    <property type="term" value="P:iron ion transport"/>
    <property type="evidence" value="ECO:0007669"/>
    <property type="project" value="UniProtKB-KW"/>
</dbReference>
<keyword evidence="5 12" id="KW-0812">Transmembrane</keyword>
<keyword evidence="8" id="KW-0406">Ion transport</keyword>
<dbReference type="PROSITE" id="PS52016">
    <property type="entry name" value="TONB_DEPENDENT_REC_3"/>
    <property type="match status" value="1"/>
</dbReference>
<keyword evidence="7" id="KW-0408">Iron</keyword>
<dbReference type="Pfam" id="PF00593">
    <property type="entry name" value="TonB_dep_Rec_b-barrel"/>
    <property type="match status" value="1"/>
</dbReference>
<keyword evidence="10 12" id="KW-0472">Membrane</keyword>
<dbReference type="Proteomes" id="UP000433104">
    <property type="component" value="Unassembled WGS sequence"/>
</dbReference>
<comment type="similarity">
    <text evidence="12 14">Belongs to the TonB-dependent receptor family.</text>
</comment>
<evidence type="ECO:0000313" key="18">
    <source>
        <dbReference type="EMBL" id="MXO85774.1"/>
    </source>
</evidence>
<dbReference type="GO" id="GO:0009279">
    <property type="term" value="C:cell outer membrane"/>
    <property type="evidence" value="ECO:0007669"/>
    <property type="project" value="UniProtKB-SubCell"/>
</dbReference>
<proteinExistence type="inferred from homology"/>
<keyword evidence="11 12" id="KW-0998">Cell outer membrane</keyword>
<keyword evidence="19" id="KW-1185">Reference proteome</keyword>
<name>A0A844ZE21_9SPHN</name>
<evidence type="ECO:0000256" key="12">
    <source>
        <dbReference type="PROSITE-ProRule" id="PRU01360"/>
    </source>
</evidence>
<dbReference type="Gene3D" id="2.40.170.20">
    <property type="entry name" value="TonB-dependent receptor, beta-barrel domain"/>
    <property type="match status" value="1"/>
</dbReference>
<evidence type="ECO:0000313" key="19">
    <source>
        <dbReference type="Proteomes" id="UP000433104"/>
    </source>
</evidence>
<keyword evidence="6 15" id="KW-0732">Signal</keyword>
<dbReference type="PANTHER" id="PTHR32552:SF81">
    <property type="entry name" value="TONB-DEPENDENT OUTER MEMBRANE RECEPTOR"/>
    <property type="match status" value="1"/>
</dbReference>
<sequence>MKYSTTRRIVFPRHVLLSGAAALAFGLSAAASAQDSDIEIDADEMPLEEEQQDGAVRDNVIVVTAAKREQTLQETPISVSVTSGETIEQAQIRDIADLQTVAPSLRVSTLQSSANTNFIIRGFGNGANNAGIEPSVGVFIDNVYRSRSAAQIGDLANVQRIEVLRGPQSTLFGKNASAGVISVITREPQFEFGGNVEASYGNYDQIVLKGDITGPLTDSIAFSLDANLNKRDGYVEVVNLDETINERDRYAVRGQLLFDNGGNLTLRAIGDYSKIDELCCYAGNLVAGPTVPLIFAVGGAIEPENLFSDRTFLNVLPENEIENYGGSLQADLELGALTLTSITAYRELRAFQQQDVDFSSADIVNEFRDQSIDTFTQEVRVTSDFDGPINFLLGGYYFKEDISQDSGLTNGEDGRLFFDLLAGAGTPGTLGGVEQLFGFEPGSIFEQGPSTFEFFTLDNESWSVFGTIDFAPTDRLTLTAGFNYTDDKKDFTLQQQSLDPLANVSLVDAFIAQALGTTDPAQIGAFAAANPAQFQQIALLATTPGANPLLALRPLQFLPPFLNVPNSVEPGRTRDDNFSYTLRAAYDVTDNINAYFSYATGFKASSVNLSRDSRPLPGDFTPYPLSTGAPSGSVILPLILGPGSPITDAGLLLPNLTTGTRFAGPEEAEVYEIGVKAQFDRFGFNLALFDQTLDGFQSNIFTGTGFALANAGSQSSKGFELDATVNPTDPLVLTFAMTYLDAVYDSFENSAVGDLTGLRPGGVPEFAISTAAVYTHEFASSGNELVARVDYSHESNTQTIEGLPDRVDFTLPDPYANARAAAVPFRREVNLVNASLFLVMENGFELGVWARNLLDDRYITQIFPGVAQTGTVSGYPSQPRTYGVTARFGF</sequence>